<feature type="compositionally biased region" description="Polar residues" evidence="2">
    <location>
        <begin position="356"/>
        <end position="380"/>
    </location>
</feature>
<dbReference type="STRING" id="1447875.A0A2B7XV38"/>
<feature type="compositionally biased region" description="Polar residues" evidence="2">
    <location>
        <begin position="226"/>
        <end position="244"/>
    </location>
</feature>
<name>A0A2B7XV38_9EURO</name>
<evidence type="ECO:0000313" key="4">
    <source>
        <dbReference type="Proteomes" id="UP000223968"/>
    </source>
</evidence>
<organism evidence="3 4">
    <name type="scientific">Helicocarpus griseus UAMH5409</name>
    <dbReference type="NCBI Taxonomy" id="1447875"/>
    <lineage>
        <taxon>Eukaryota</taxon>
        <taxon>Fungi</taxon>
        <taxon>Dikarya</taxon>
        <taxon>Ascomycota</taxon>
        <taxon>Pezizomycotina</taxon>
        <taxon>Eurotiomycetes</taxon>
        <taxon>Eurotiomycetidae</taxon>
        <taxon>Onygenales</taxon>
        <taxon>Ajellomycetaceae</taxon>
        <taxon>Helicocarpus</taxon>
    </lineage>
</organism>
<gene>
    <name evidence="3" type="ORF">AJ79_04139</name>
</gene>
<feature type="region of interest" description="Disordered" evidence="2">
    <location>
        <begin position="196"/>
        <end position="244"/>
    </location>
</feature>
<reference evidence="3 4" key="1">
    <citation type="submission" date="2017-10" db="EMBL/GenBank/DDBJ databases">
        <title>Comparative genomics in systemic dimorphic fungi from Ajellomycetaceae.</title>
        <authorList>
            <person name="Munoz J.F."/>
            <person name="Mcewen J.G."/>
            <person name="Clay O.K."/>
            <person name="Cuomo C.A."/>
        </authorList>
    </citation>
    <scope>NUCLEOTIDE SEQUENCE [LARGE SCALE GENOMIC DNA]</scope>
    <source>
        <strain evidence="3 4">UAMH5409</strain>
    </source>
</reference>
<dbReference type="EMBL" id="PDNB01000055">
    <property type="protein sequence ID" value="PGH12641.1"/>
    <property type="molecule type" value="Genomic_DNA"/>
</dbReference>
<dbReference type="AlphaFoldDB" id="A0A2B7XV38"/>
<proteinExistence type="predicted"/>
<dbReference type="OrthoDB" id="9977870at2759"/>
<feature type="compositionally biased region" description="Polar residues" evidence="2">
    <location>
        <begin position="165"/>
        <end position="174"/>
    </location>
</feature>
<feature type="coiled-coil region" evidence="1">
    <location>
        <begin position="280"/>
        <end position="351"/>
    </location>
</feature>
<feature type="compositionally biased region" description="Polar residues" evidence="2">
    <location>
        <begin position="87"/>
        <end position="141"/>
    </location>
</feature>
<keyword evidence="1" id="KW-0175">Coiled coil</keyword>
<feature type="region of interest" description="Disordered" evidence="2">
    <location>
        <begin position="1"/>
        <end position="22"/>
    </location>
</feature>
<feature type="region of interest" description="Disordered" evidence="2">
    <location>
        <begin position="87"/>
        <end position="174"/>
    </location>
</feature>
<feature type="compositionally biased region" description="Basic and acidic residues" evidence="2">
    <location>
        <begin position="11"/>
        <end position="21"/>
    </location>
</feature>
<feature type="compositionally biased region" description="Polar residues" evidence="2">
    <location>
        <begin position="201"/>
        <end position="217"/>
    </location>
</feature>
<sequence>MATSTAMAPDRPTRPHSKEAVYHPNFSPIDERQYHEAVLRIPFDQTEEEVEKGLIAVARELGLESFDAIHPQFTIARYTDSFPTPSSSRFDFDTLPTSSQGPHYPNPNNISSPPTVSSSNEIASSMHSAASLSTRPTSHGSSEGPYNASITSSQPRHSQYFYRPSLSSSRTWSGNRERRARFSHFKLSFGKFPNFRRRSGTAAQTPISPVCSESRSVTPGAENMRRQNSQSKSGNLTPLPDINQTTKDAGAIEQSLNCAELQELRIVQEDQRDRYLEFKAETLELLYIRYEEAKAQKRNQHQKIEQDLVDQHTQEANRLEEFQLNAELDLVEELKREKQTLEIRIHHMEGYLSISASSSRPQSLNDGVQDSPQIQHQRQVTQKDKDHLLQKYRERDRIDTLHMSKIKVLRDTQERKYLETMSKQERKVSQVAEEHKRAFQELVDRCEDETTVVNMWFLDREQHLRAKWLLEEAITRRRLEFSTGICYAPLPLISFLEEGWSGN</sequence>
<protein>
    <submittedName>
        <fullName evidence="3">Uncharacterized protein</fullName>
    </submittedName>
</protein>
<keyword evidence="4" id="KW-1185">Reference proteome</keyword>
<accession>A0A2B7XV38</accession>
<feature type="compositionally biased region" description="Polar residues" evidence="2">
    <location>
        <begin position="148"/>
        <end position="157"/>
    </location>
</feature>
<feature type="region of interest" description="Disordered" evidence="2">
    <location>
        <begin position="356"/>
        <end position="385"/>
    </location>
</feature>
<evidence type="ECO:0000313" key="3">
    <source>
        <dbReference type="EMBL" id="PGH12641.1"/>
    </source>
</evidence>
<evidence type="ECO:0000256" key="1">
    <source>
        <dbReference type="SAM" id="Coils"/>
    </source>
</evidence>
<comment type="caution">
    <text evidence="3">The sequence shown here is derived from an EMBL/GenBank/DDBJ whole genome shotgun (WGS) entry which is preliminary data.</text>
</comment>
<evidence type="ECO:0000256" key="2">
    <source>
        <dbReference type="SAM" id="MobiDB-lite"/>
    </source>
</evidence>
<dbReference type="Proteomes" id="UP000223968">
    <property type="component" value="Unassembled WGS sequence"/>
</dbReference>